<evidence type="ECO:0008006" key="3">
    <source>
        <dbReference type="Google" id="ProtNLM"/>
    </source>
</evidence>
<reference evidence="1 2" key="1">
    <citation type="journal article" date="2019" name="Front. Microbiol.">
        <title>Thermoanaerosceptrum fracticalcis gen. nov. sp. nov., a Novel Fumarate-Fermenting Microorganism From a Deep Fractured Carbonate Aquifer of the US Great Basin.</title>
        <authorList>
            <person name="Hamilton-Brehm S.D."/>
            <person name="Stewart L.E."/>
            <person name="Zavarin M."/>
            <person name="Caldwell M."/>
            <person name="Lawson P.A."/>
            <person name="Onstott T.C."/>
            <person name="Grzymski J."/>
            <person name="Neveux I."/>
            <person name="Lollar B.S."/>
            <person name="Russell C.E."/>
            <person name="Moser D.P."/>
        </authorList>
    </citation>
    <scope>NUCLEOTIDE SEQUENCE [LARGE SCALE GENOMIC DNA]</scope>
    <source>
        <strain evidence="1 2">DRI-13</strain>
    </source>
</reference>
<dbReference type="EMBL" id="CP045798">
    <property type="protein sequence ID" value="QNB47139.1"/>
    <property type="molecule type" value="Genomic_DNA"/>
</dbReference>
<dbReference type="InterPro" id="IPR025984">
    <property type="entry name" value="DCTPP"/>
</dbReference>
<proteinExistence type="predicted"/>
<dbReference type="GO" id="GO:0009143">
    <property type="term" value="P:nucleoside triphosphate catabolic process"/>
    <property type="evidence" value="ECO:0007669"/>
    <property type="project" value="InterPro"/>
</dbReference>
<dbReference type="OrthoDB" id="2381770at2"/>
<dbReference type="GO" id="GO:0047429">
    <property type="term" value="F:nucleoside triphosphate diphosphatase activity"/>
    <property type="evidence" value="ECO:0007669"/>
    <property type="project" value="InterPro"/>
</dbReference>
<accession>A0A7G6E4Y5</accession>
<dbReference type="AlphaFoldDB" id="A0A7G6E4Y5"/>
<dbReference type="Pfam" id="PF12643">
    <property type="entry name" value="MazG-like"/>
    <property type="match status" value="1"/>
</dbReference>
<name>A0A7G6E4Y5_THEFR</name>
<dbReference type="KEGG" id="tfr:BR63_12990"/>
<protein>
    <recommendedName>
        <fullName evidence="3">MazG-like family protein</fullName>
    </recommendedName>
</protein>
<dbReference type="RefSeq" id="WP_034422673.1">
    <property type="nucleotide sequence ID" value="NZ_CP045798.1"/>
</dbReference>
<organism evidence="1 2">
    <name type="scientific">Thermanaerosceptrum fracticalcis</name>
    <dbReference type="NCBI Taxonomy" id="1712410"/>
    <lineage>
        <taxon>Bacteria</taxon>
        <taxon>Bacillati</taxon>
        <taxon>Bacillota</taxon>
        <taxon>Clostridia</taxon>
        <taxon>Eubacteriales</taxon>
        <taxon>Peptococcaceae</taxon>
        <taxon>Thermanaerosceptrum</taxon>
    </lineage>
</organism>
<dbReference type="Proteomes" id="UP000515847">
    <property type="component" value="Chromosome"/>
</dbReference>
<sequence>MQGPELDIARNIKAIEWLKTELTSSLAGLFKALFKGNTEGVMEALAVIVINSFLLAKRLGISYGRLELAIHNKMTGLLREKHPLEEWYGDLSSLREYTEIKRGD</sequence>
<evidence type="ECO:0000313" key="2">
    <source>
        <dbReference type="Proteomes" id="UP000515847"/>
    </source>
</evidence>
<evidence type="ECO:0000313" key="1">
    <source>
        <dbReference type="EMBL" id="QNB47139.1"/>
    </source>
</evidence>
<gene>
    <name evidence="1" type="ORF">BR63_12990</name>
</gene>
<keyword evidence="2" id="KW-1185">Reference proteome</keyword>